<proteinExistence type="predicted"/>
<accession>A0A5C3M429</accession>
<sequence>MTSCARENSLCYNHYFPHSWSLPASVPNLTIFSAPTESPLTKTGTGTSVERLPSIHNQ</sequence>
<evidence type="ECO:0000256" key="1">
    <source>
        <dbReference type="SAM" id="MobiDB-lite"/>
    </source>
</evidence>
<dbReference type="Proteomes" id="UP000308652">
    <property type="component" value="Unassembled WGS sequence"/>
</dbReference>
<dbReference type="AlphaFoldDB" id="A0A5C3M429"/>
<feature type="region of interest" description="Disordered" evidence="1">
    <location>
        <begin position="35"/>
        <end position="58"/>
    </location>
</feature>
<dbReference type="EMBL" id="ML213600">
    <property type="protein sequence ID" value="TFK39325.1"/>
    <property type="molecule type" value="Genomic_DNA"/>
</dbReference>
<evidence type="ECO:0000313" key="2">
    <source>
        <dbReference type="EMBL" id="TFK39325.1"/>
    </source>
</evidence>
<feature type="compositionally biased region" description="Polar residues" evidence="1">
    <location>
        <begin position="35"/>
        <end position="48"/>
    </location>
</feature>
<gene>
    <name evidence="2" type="ORF">BDQ12DRAFT_682568</name>
</gene>
<organism evidence="2 3">
    <name type="scientific">Crucibulum laeve</name>
    <dbReference type="NCBI Taxonomy" id="68775"/>
    <lineage>
        <taxon>Eukaryota</taxon>
        <taxon>Fungi</taxon>
        <taxon>Dikarya</taxon>
        <taxon>Basidiomycota</taxon>
        <taxon>Agaricomycotina</taxon>
        <taxon>Agaricomycetes</taxon>
        <taxon>Agaricomycetidae</taxon>
        <taxon>Agaricales</taxon>
        <taxon>Agaricineae</taxon>
        <taxon>Nidulariaceae</taxon>
        <taxon>Crucibulum</taxon>
    </lineage>
</organism>
<keyword evidence="3" id="KW-1185">Reference proteome</keyword>
<reference evidence="2 3" key="1">
    <citation type="journal article" date="2019" name="Nat. Ecol. Evol.">
        <title>Megaphylogeny resolves global patterns of mushroom evolution.</title>
        <authorList>
            <person name="Varga T."/>
            <person name="Krizsan K."/>
            <person name="Foldi C."/>
            <person name="Dima B."/>
            <person name="Sanchez-Garcia M."/>
            <person name="Sanchez-Ramirez S."/>
            <person name="Szollosi G.J."/>
            <person name="Szarkandi J.G."/>
            <person name="Papp V."/>
            <person name="Albert L."/>
            <person name="Andreopoulos W."/>
            <person name="Angelini C."/>
            <person name="Antonin V."/>
            <person name="Barry K.W."/>
            <person name="Bougher N.L."/>
            <person name="Buchanan P."/>
            <person name="Buyck B."/>
            <person name="Bense V."/>
            <person name="Catcheside P."/>
            <person name="Chovatia M."/>
            <person name="Cooper J."/>
            <person name="Damon W."/>
            <person name="Desjardin D."/>
            <person name="Finy P."/>
            <person name="Geml J."/>
            <person name="Haridas S."/>
            <person name="Hughes K."/>
            <person name="Justo A."/>
            <person name="Karasinski D."/>
            <person name="Kautmanova I."/>
            <person name="Kiss B."/>
            <person name="Kocsube S."/>
            <person name="Kotiranta H."/>
            <person name="LaButti K.M."/>
            <person name="Lechner B.E."/>
            <person name="Liimatainen K."/>
            <person name="Lipzen A."/>
            <person name="Lukacs Z."/>
            <person name="Mihaltcheva S."/>
            <person name="Morgado L.N."/>
            <person name="Niskanen T."/>
            <person name="Noordeloos M.E."/>
            <person name="Ohm R.A."/>
            <person name="Ortiz-Santana B."/>
            <person name="Ovrebo C."/>
            <person name="Racz N."/>
            <person name="Riley R."/>
            <person name="Savchenko A."/>
            <person name="Shiryaev A."/>
            <person name="Soop K."/>
            <person name="Spirin V."/>
            <person name="Szebenyi C."/>
            <person name="Tomsovsky M."/>
            <person name="Tulloss R.E."/>
            <person name="Uehling J."/>
            <person name="Grigoriev I.V."/>
            <person name="Vagvolgyi C."/>
            <person name="Papp T."/>
            <person name="Martin F.M."/>
            <person name="Miettinen O."/>
            <person name="Hibbett D.S."/>
            <person name="Nagy L.G."/>
        </authorList>
    </citation>
    <scope>NUCLEOTIDE SEQUENCE [LARGE SCALE GENOMIC DNA]</scope>
    <source>
        <strain evidence="2 3">CBS 166.37</strain>
    </source>
</reference>
<evidence type="ECO:0000313" key="3">
    <source>
        <dbReference type="Proteomes" id="UP000308652"/>
    </source>
</evidence>
<name>A0A5C3M429_9AGAR</name>
<protein>
    <submittedName>
        <fullName evidence="2">Uncharacterized protein</fullName>
    </submittedName>
</protein>